<reference evidence="3" key="1">
    <citation type="journal article" date="2019" name="Int. J. Syst. Evol. Microbiol.">
        <title>The Global Catalogue of Microorganisms (GCM) 10K type strain sequencing project: providing services to taxonomists for standard genome sequencing and annotation.</title>
        <authorList>
            <consortium name="The Broad Institute Genomics Platform"/>
            <consortium name="The Broad Institute Genome Sequencing Center for Infectious Disease"/>
            <person name="Wu L."/>
            <person name="Ma J."/>
        </authorList>
    </citation>
    <scope>NUCLEOTIDE SEQUENCE [LARGE SCALE GENOMIC DNA]</scope>
    <source>
        <strain evidence="3">TISTR 1571</strain>
    </source>
</reference>
<dbReference type="InterPro" id="IPR018719">
    <property type="entry name" value="DUF2243_membrane"/>
</dbReference>
<dbReference type="RefSeq" id="WP_377330332.1">
    <property type="nucleotide sequence ID" value="NZ_JBHUMZ010000052.1"/>
</dbReference>
<feature type="transmembrane region" description="Helical" evidence="1">
    <location>
        <begin position="52"/>
        <end position="69"/>
    </location>
</feature>
<evidence type="ECO:0000313" key="2">
    <source>
        <dbReference type="EMBL" id="MFD2640223.1"/>
    </source>
</evidence>
<feature type="transmembrane region" description="Helical" evidence="1">
    <location>
        <begin position="122"/>
        <end position="140"/>
    </location>
</feature>
<accession>A0ABW5QDZ3</accession>
<dbReference type="EMBL" id="JBHUMZ010000052">
    <property type="protein sequence ID" value="MFD2640223.1"/>
    <property type="molecule type" value="Genomic_DNA"/>
</dbReference>
<protein>
    <submittedName>
        <fullName evidence="2">DUF2243 domain-containing protein</fullName>
    </submittedName>
</protein>
<feature type="transmembrane region" description="Helical" evidence="1">
    <location>
        <begin position="7"/>
        <end position="32"/>
    </location>
</feature>
<dbReference type="Pfam" id="PF10002">
    <property type="entry name" value="DUF2243"/>
    <property type="match status" value="1"/>
</dbReference>
<name>A0ABW5QDZ3_9BACI</name>
<keyword evidence="1" id="KW-0812">Transmembrane</keyword>
<keyword evidence="3" id="KW-1185">Reference proteome</keyword>
<proteinExistence type="predicted"/>
<organism evidence="2 3">
    <name type="scientific">Piscibacillus salipiscarius</name>
    <dbReference type="NCBI Taxonomy" id="299480"/>
    <lineage>
        <taxon>Bacteria</taxon>
        <taxon>Bacillati</taxon>
        <taxon>Bacillota</taxon>
        <taxon>Bacilli</taxon>
        <taxon>Bacillales</taxon>
        <taxon>Bacillaceae</taxon>
        <taxon>Piscibacillus</taxon>
    </lineage>
</organism>
<gene>
    <name evidence="2" type="ORF">ACFSW4_15245</name>
</gene>
<evidence type="ECO:0000256" key="1">
    <source>
        <dbReference type="SAM" id="Phobius"/>
    </source>
</evidence>
<evidence type="ECO:0000313" key="3">
    <source>
        <dbReference type="Proteomes" id="UP001597452"/>
    </source>
</evidence>
<sequence length="149" mass="16564">MTKENKNLFVAGFILGLGILGAIDGVVFHQLLQWHHMILSPNIKVEIFTDGLFTAAFSALMVWGAIKIFRDARKHELGHNGNIFLSGILIGGGVFNLVEGIIDHHILQLHRVRPMAENPLMYDLAFLASGVILILIGYWLKNQGQKAHD</sequence>
<keyword evidence="1" id="KW-0472">Membrane</keyword>
<dbReference type="Proteomes" id="UP001597452">
    <property type="component" value="Unassembled WGS sequence"/>
</dbReference>
<keyword evidence="1" id="KW-1133">Transmembrane helix</keyword>
<feature type="transmembrane region" description="Helical" evidence="1">
    <location>
        <begin position="81"/>
        <end position="102"/>
    </location>
</feature>
<comment type="caution">
    <text evidence="2">The sequence shown here is derived from an EMBL/GenBank/DDBJ whole genome shotgun (WGS) entry which is preliminary data.</text>
</comment>